<reference evidence="1" key="1">
    <citation type="journal article" date="2023" name="Plant J.">
        <title>Genome sequences and population genomics provide insights into the demographic history, inbreeding, and mutation load of two 'living fossil' tree species of Dipteronia.</title>
        <authorList>
            <person name="Feng Y."/>
            <person name="Comes H.P."/>
            <person name="Chen J."/>
            <person name="Zhu S."/>
            <person name="Lu R."/>
            <person name="Zhang X."/>
            <person name="Li P."/>
            <person name="Qiu J."/>
            <person name="Olsen K.M."/>
            <person name="Qiu Y."/>
        </authorList>
    </citation>
    <scope>NUCLEOTIDE SEQUENCE</scope>
    <source>
        <strain evidence="1">KIB01</strain>
    </source>
</reference>
<sequence>MERKARPVDLQEVSISGQARRYGVASSCCVLTDSRISRSETPPPSSTSSFNILHASSHAPSFLDPGIAGGSLLTGYMIPFLTQAFHTQDNQCRLVFFSFFPGWSAYSEFMGLCEKIQLENVYEDLYLVFMLVAMDFKYPCK</sequence>
<keyword evidence="2" id="KW-1185">Reference proteome</keyword>
<evidence type="ECO:0000313" key="1">
    <source>
        <dbReference type="EMBL" id="KAK2637535.1"/>
    </source>
</evidence>
<dbReference type="Proteomes" id="UP001280121">
    <property type="component" value="Unassembled WGS sequence"/>
</dbReference>
<proteinExistence type="predicted"/>
<dbReference type="EMBL" id="JANJYI010000009">
    <property type="protein sequence ID" value="KAK2637535.1"/>
    <property type="molecule type" value="Genomic_DNA"/>
</dbReference>
<name>A0AAD9TK03_9ROSI</name>
<organism evidence="1 2">
    <name type="scientific">Dipteronia dyeriana</name>
    <dbReference type="NCBI Taxonomy" id="168575"/>
    <lineage>
        <taxon>Eukaryota</taxon>
        <taxon>Viridiplantae</taxon>
        <taxon>Streptophyta</taxon>
        <taxon>Embryophyta</taxon>
        <taxon>Tracheophyta</taxon>
        <taxon>Spermatophyta</taxon>
        <taxon>Magnoliopsida</taxon>
        <taxon>eudicotyledons</taxon>
        <taxon>Gunneridae</taxon>
        <taxon>Pentapetalae</taxon>
        <taxon>rosids</taxon>
        <taxon>malvids</taxon>
        <taxon>Sapindales</taxon>
        <taxon>Sapindaceae</taxon>
        <taxon>Hippocastanoideae</taxon>
        <taxon>Acereae</taxon>
        <taxon>Dipteronia</taxon>
    </lineage>
</organism>
<gene>
    <name evidence="1" type="ORF">Ddye_032327</name>
</gene>
<protein>
    <submittedName>
        <fullName evidence="1">Uncharacterized protein</fullName>
    </submittedName>
</protein>
<comment type="caution">
    <text evidence="1">The sequence shown here is derived from an EMBL/GenBank/DDBJ whole genome shotgun (WGS) entry which is preliminary data.</text>
</comment>
<accession>A0AAD9TK03</accession>
<dbReference type="AlphaFoldDB" id="A0AAD9TK03"/>
<evidence type="ECO:0000313" key="2">
    <source>
        <dbReference type="Proteomes" id="UP001280121"/>
    </source>
</evidence>